<reference evidence="2" key="1">
    <citation type="submission" date="2021-05" db="EMBL/GenBank/DDBJ databases">
        <authorList>
            <person name="Alioto T."/>
            <person name="Alioto T."/>
            <person name="Gomez Garrido J."/>
        </authorList>
    </citation>
    <scope>NUCLEOTIDE SEQUENCE</scope>
</reference>
<evidence type="ECO:0000256" key="1">
    <source>
        <dbReference type="SAM" id="Phobius"/>
    </source>
</evidence>
<keyword evidence="1" id="KW-1133">Transmembrane helix</keyword>
<dbReference type="AlphaFoldDB" id="A0A8D8LX31"/>
<keyword evidence="1" id="KW-0812">Transmembrane</keyword>
<feature type="transmembrane region" description="Helical" evidence="1">
    <location>
        <begin position="101"/>
        <end position="121"/>
    </location>
</feature>
<name>A0A8D8LX31_9HEMI</name>
<accession>A0A8D8LX31</accession>
<proteinExistence type="predicted"/>
<organism evidence="2">
    <name type="scientific">Cacopsylla melanoneura</name>
    <dbReference type="NCBI Taxonomy" id="428564"/>
    <lineage>
        <taxon>Eukaryota</taxon>
        <taxon>Metazoa</taxon>
        <taxon>Ecdysozoa</taxon>
        <taxon>Arthropoda</taxon>
        <taxon>Hexapoda</taxon>
        <taxon>Insecta</taxon>
        <taxon>Pterygota</taxon>
        <taxon>Neoptera</taxon>
        <taxon>Paraneoptera</taxon>
        <taxon>Hemiptera</taxon>
        <taxon>Sternorrhyncha</taxon>
        <taxon>Psylloidea</taxon>
        <taxon>Psyllidae</taxon>
        <taxon>Psyllinae</taxon>
        <taxon>Cacopsylla</taxon>
    </lineage>
</organism>
<feature type="transmembrane region" description="Helical" evidence="1">
    <location>
        <begin position="41"/>
        <end position="69"/>
    </location>
</feature>
<evidence type="ECO:0000313" key="2">
    <source>
        <dbReference type="EMBL" id="CAG6613392.1"/>
    </source>
</evidence>
<protein>
    <recommendedName>
        <fullName evidence="3">Transmembrane protein</fullName>
    </recommendedName>
</protein>
<dbReference type="EMBL" id="HBUF01027431">
    <property type="protein sequence ID" value="CAG6613392.1"/>
    <property type="molecule type" value="Transcribed_RNA"/>
</dbReference>
<sequence length="126" mass="15148">MNFEKSISNVFFTLHVKLFKFRAPHIFCYCKFFERLKKTLFFLQLCLSIFQSIVSFSFQLSPSLFIIFFPLCPKTLRVPLLGLQFHQNTKNLPILFSDRNFVWQMYGRHGFIYTSFLYVVLFPKTF</sequence>
<keyword evidence="1" id="KW-0472">Membrane</keyword>
<evidence type="ECO:0008006" key="3">
    <source>
        <dbReference type="Google" id="ProtNLM"/>
    </source>
</evidence>